<reference evidence="1 2" key="1">
    <citation type="journal article" date="2018" name="Nat. Biotechnol.">
        <title>A standardized bacterial taxonomy based on genome phylogeny substantially revises the tree of life.</title>
        <authorList>
            <person name="Parks D.H."/>
            <person name="Chuvochina M."/>
            <person name="Waite D.W."/>
            <person name="Rinke C."/>
            <person name="Skarshewski A."/>
            <person name="Chaumeil P.A."/>
            <person name="Hugenholtz P."/>
        </authorList>
    </citation>
    <scope>NUCLEOTIDE SEQUENCE [LARGE SCALE GENOMIC DNA]</scope>
    <source>
        <strain evidence="1">UBA11978</strain>
    </source>
</reference>
<dbReference type="EMBL" id="DNAN01000185">
    <property type="protein sequence ID" value="HAW75156.1"/>
    <property type="molecule type" value="Genomic_DNA"/>
</dbReference>
<protein>
    <submittedName>
        <fullName evidence="1">Uncharacterized protein</fullName>
    </submittedName>
</protein>
<gene>
    <name evidence="1" type="ORF">DCW74_05385</name>
</gene>
<dbReference type="Proteomes" id="UP000263517">
    <property type="component" value="Unassembled WGS sequence"/>
</dbReference>
<organism evidence="1 2">
    <name type="scientific">Alteromonas australica</name>
    <dbReference type="NCBI Taxonomy" id="589873"/>
    <lineage>
        <taxon>Bacteria</taxon>
        <taxon>Pseudomonadati</taxon>
        <taxon>Pseudomonadota</taxon>
        <taxon>Gammaproteobacteria</taxon>
        <taxon>Alteromonadales</taxon>
        <taxon>Alteromonadaceae</taxon>
        <taxon>Alteromonas/Salinimonas group</taxon>
        <taxon>Alteromonas</taxon>
    </lineage>
</organism>
<name>A0A350P1I9_9ALTE</name>
<sequence>MPKAGSFIHRTINTGLSVAYGTSFTTSTTTFLNLLSADSEAGYKPPGKPGDPFQGSLQLIRIRGTAGGGASQITLKGTWDSSGKELIVAPTTVSLTNDMLDVDGSGQHSTTLLVDAYVANDTDKLYLWIKTDTGTFTVSEFEITWIE</sequence>
<evidence type="ECO:0000313" key="1">
    <source>
        <dbReference type="EMBL" id="HAW75156.1"/>
    </source>
</evidence>
<accession>A0A350P1I9</accession>
<evidence type="ECO:0000313" key="2">
    <source>
        <dbReference type="Proteomes" id="UP000263517"/>
    </source>
</evidence>
<dbReference type="AlphaFoldDB" id="A0A350P1I9"/>
<comment type="caution">
    <text evidence="1">The sequence shown here is derived from an EMBL/GenBank/DDBJ whole genome shotgun (WGS) entry which is preliminary data.</text>
</comment>
<proteinExistence type="predicted"/>